<reference evidence="2" key="2">
    <citation type="submission" date="2016-01" db="EMBL/GenBank/DDBJ databases">
        <title>Draft Genome Sequence of Paenibacillus amylolyticus Heshi-A3 that Was Isolated from Fermented Rice Bran with Aging Salted Mackerel, Which Was Named Heshiko as Traditional Fermented Seafood in Japan.</title>
        <authorList>
            <person name="Akuzawa S."/>
            <person name="Nakagawa J."/>
            <person name="Kanekatsu T."/>
            <person name="Kubota E."/>
            <person name="Ohtake R."/>
            <person name="Suzuki T."/>
            <person name="Kanesaki Y."/>
        </authorList>
    </citation>
    <scope>NUCLEOTIDE SEQUENCE [LARGE SCALE GENOMIC DNA]</scope>
    <source>
        <strain evidence="2">Heshi-A3</strain>
    </source>
</reference>
<dbReference type="Proteomes" id="UP000069697">
    <property type="component" value="Unassembled WGS sequence"/>
</dbReference>
<dbReference type="InterPro" id="IPR025678">
    <property type="entry name" value="Imm3"/>
</dbReference>
<sequence>MFHKSKEYLLKELKGLSLHQLKDKLSLEQFNDLNTRRKVILENIEQKTVTTILD</sequence>
<gene>
    <name evidence="1" type="ORF">PAHA3_3289</name>
</gene>
<organism evidence="1 2">
    <name type="scientific">Paenibacillus amylolyticus</name>
    <dbReference type="NCBI Taxonomy" id="1451"/>
    <lineage>
        <taxon>Bacteria</taxon>
        <taxon>Bacillati</taxon>
        <taxon>Bacillota</taxon>
        <taxon>Bacilli</taxon>
        <taxon>Bacillales</taxon>
        <taxon>Paenibacillaceae</taxon>
        <taxon>Paenibacillus</taxon>
    </lineage>
</organism>
<dbReference type="EMBL" id="BCNV01000001">
    <property type="protein sequence ID" value="GAS83211.1"/>
    <property type="molecule type" value="Genomic_DNA"/>
</dbReference>
<name>A0A100VP13_PAEAM</name>
<dbReference type="Pfam" id="PF14425">
    <property type="entry name" value="Imm3"/>
    <property type="match status" value="1"/>
</dbReference>
<dbReference type="AlphaFoldDB" id="A0A100VP13"/>
<evidence type="ECO:0000313" key="2">
    <source>
        <dbReference type="Proteomes" id="UP000069697"/>
    </source>
</evidence>
<reference evidence="1 2" key="1">
    <citation type="journal article" date="2016" name="Genome Announc.">
        <title>Draft Genome Sequence of Paenibacillus amylolyticus Heshi-A3, Isolated from Fermented Rice Bran in a Japanese Fermented Seafood Dish.</title>
        <authorList>
            <person name="Akuzawa S."/>
            <person name="Nagaoka J."/>
            <person name="Kanekatsu M."/>
            <person name="Kubota E."/>
            <person name="Ohtake R."/>
            <person name="Suzuki T."/>
            <person name="Kanesaki Y."/>
        </authorList>
    </citation>
    <scope>NUCLEOTIDE SEQUENCE [LARGE SCALE GENOMIC DNA]</scope>
    <source>
        <strain evidence="1 2">Heshi-A3</strain>
    </source>
</reference>
<comment type="caution">
    <text evidence="1">The sequence shown here is derived from an EMBL/GenBank/DDBJ whole genome shotgun (WGS) entry which is preliminary data.</text>
</comment>
<evidence type="ECO:0000313" key="1">
    <source>
        <dbReference type="EMBL" id="GAS83211.1"/>
    </source>
</evidence>
<proteinExistence type="predicted"/>
<accession>A0A100VP13</accession>
<protein>
    <submittedName>
        <fullName evidence="1">Uncharacterized protein</fullName>
    </submittedName>
</protein>